<evidence type="ECO:0000256" key="1">
    <source>
        <dbReference type="ARBA" id="ARBA00022448"/>
    </source>
</evidence>
<keyword evidence="3" id="KW-0561">Oxygen transport</keyword>
<evidence type="ECO:0000256" key="5">
    <source>
        <dbReference type="ARBA" id="ARBA00023004"/>
    </source>
</evidence>
<accession>A0A834T0R7</accession>
<keyword evidence="2" id="KW-0349">Heme</keyword>
<dbReference type="InterPro" id="IPR001032">
    <property type="entry name" value="Leghaemoglobin-like"/>
</dbReference>
<evidence type="ECO:0000313" key="6">
    <source>
        <dbReference type="EMBL" id="KAF7811637.1"/>
    </source>
</evidence>
<sequence length="78" mass="9460">MAYYFSEKEEGLVRSSWKELKQDIPHHSLRFFTLEKEEGLVRSSWKELKQDIPHHSLRFFTLQRYVLFSEGLRGNSRE</sequence>
<evidence type="ECO:0000256" key="2">
    <source>
        <dbReference type="ARBA" id="ARBA00022617"/>
    </source>
</evidence>
<organism evidence="6 7">
    <name type="scientific">Senna tora</name>
    <dbReference type="NCBI Taxonomy" id="362788"/>
    <lineage>
        <taxon>Eukaryota</taxon>
        <taxon>Viridiplantae</taxon>
        <taxon>Streptophyta</taxon>
        <taxon>Embryophyta</taxon>
        <taxon>Tracheophyta</taxon>
        <taxon>Spermatophyta</taxon>
        <taxon>Magnoliopsida</taxon>
        <taxon>eudicotyledons</taxon>
        <taxon>Gunneridae</taxon>
        <taxon>Pentapetalae</taxon>
        <taxon>rosids</taxon>
        <taxon>fabids</taxon>
        <taxon>Fabales</taxon>
        <taxon>Fabaceae</taxon>
        <taxon>Caesalpinioideae</taxon>
        <taxon>Cassia clade</taxon>
        <taxon>Senna</taxon>
    </lineage>
</organism>
<reference evidence="6" key="1">
    <citation type="submission" date="2020-09" db="EMBL/GenBank/DDBJ databases">
        <title>Genome-Enabled Discovery of Anthraquinone Biosynthesis in Senna tora.</title>
        <authorList>
            <person name="Kang S.-H."/>
            <person name="Pandey R.P."/>
            <person name="Lee C.-M."/>
            <person name="Sim J.-S."/>
            <person name="Jeong J.-T."/>
            <person name="Choi B.-S."/>
            <person name="Jung M."/>
            <person name="Ginzburg D."/>
            <person name="Zhao K."/>
            <person name="Won S.Y."/>
            <person name="Oh T.-J."/>
            <person name="Yu Y."/>
            <person name="Kim N.-H."/>
            <person name="Lee O.R."/>
            <person name="Lee T.-H."/>
            <person name="Bashyal P."/>
            <person name="Kim T.-S."/>
            <person name="Lee W.-H."/>
            <person name="Kawkins C."/>
            <person name="Kim C.-K."/>
            <person name="Kim J.S."/>
            <person name="Ahn B.O."/>
            <person name="Rhee S.Y."/>
            <person name="Sohng J.K."/>
        </authorList>
    </citation>
    <scope>NUCLEOTIDE SEQUENCE</scope>
    <source>
        <tissue evidence="6">Leaf</tissue>
    </source>
</reference>
<keyword evidence="4" id="KW-0479">Metal-binding</keyword>
<dbReference type="GO" id="GO:0020037">
    <property type="term" value="F:heme binding"/>
    <property type="evidence" value="ECO:0007669"/>
    <property type="project" value="InterPro"/>
</dbReference>
<dbReference type="GO" id="GO:0019825">
    <property type="term" value="F:oxygen binding"/>
    <property type="evidence" value="ECO:0007669"/>
    <property type="project" value="InterPro"/>
</dbReference>
<dbReference type="EMBL" id="JAAIUW010000010">
    <property type="protein sequence ID" value="KAF7811637.1"/>
    <property type="molecule type" value="Genomic_DNA"/>
</dbReference>
<keyword evidence="5" id="KW-0408">Iron</keyword>
<comment type="caution">
    <text evidence="6">The sequence shown here is derived from an EMBL/GenBank/DDBJ whole genome shotgun (WGS) entry which is preliminary data.</text>
</comment>
<dbReference type="PANTHER" id="PTHR22924">
    <property type="entry name" value="LEGHEMOGLOBIN-RELATED"/>
    <property type="match status" value="1"/>
</dbReference>
<evidence type="ECO:0000256" key="3">
    <source>
        <dbReference type="ARBA" id="ARBA00022621"/>
    </source>
</evidence>
<dbReference type="Gene3D" id="1.10.490.10">
    <property type="entry name" value="Globins"/>
    <property type="match status" value="1"/>
</dbReference>
<evidence type="ECO:0000313" key="7">
    <source>
        <dbReference type="Proteomes" id="UP000634136"/>
    </source>
</evidence>
<dbReference type="GO" id="GO:0046872">
    <property type="term" value="F:metal ion binding"/>
    <property type="evidence" value="ECO:0007669"/>
    <property type="project" value="UniProtKB-KW"/>
</dbReference>
<proteinExistence type="predicted"/>
<gene>
    <name evidence="6" type="ORF">G2W53_032613</name>
</gene>
<dbReference type="Proteomes" id="UP000634136">
    <property type="component" value="Unassembled WGS sequence"/>
</dbReference>
<dbReference type="PANTHER" id="PTHR22924:SF92">
    <property type="entry name" value="NON-SYMBIOTIC HEMOGLOBIN 2"/>
    <property type="match status" value="1"/>
</dbReference>
<dbReference type="InterPro" id="IPR012292">
    <property type="entry name" value="Globin/Proto"/>
</dbReference>
<keyword evidence="1" id="KW-0813">Transport</keyword>
<dbReference type="AlphaFoldDB" id="A0A834T0R7"/>
<dbReference type="GO" id="GO:0005344">
    <property type="term" value="F:oxygen carrier activity"/>
    <property type="evidence" value="ECO:0007669"/>
    <property type="project" value="UniProtKB-KW"/>
</dbReference>
<evidence type="ECO:0000256" key="4">
    <source>
        <dbReference type="ARBA" id="ARBA00022723"/>
    </source>
</evidence>
<name>A0A834T0R7_9FABA</name>
<protein>
    <submittedName>
        <fullName evidence="6">Non-symbiotic hemoglobin 2</fullName>
    </submittedName>
</protein>
<keyword evidence="7" id="KW-1185">Reference proteome</keyword>